<evidence type="ECO:0000313" key="3">
    <source>
        <dbReference type="Proteomes" id="UP000294564"/>
    </source>
</evidence>
<dbReference type="OrthoDB" id="269804at2"/>
<organism evidence="2 3">
    <name type="scientific">Tenacibaculum skagerrakense</name>
    <dbReference type="NCBI Taxonomy" id="186571"/>
    <lineage>
        <taxon>Bacteria</taxon>
        <taxon>Pseudomonadati</taxon>
        <taxon>Bacteroidota</taxon>
        <taxon>Flavobacteriia</taxon>
        <taxon>Flavobacteriales</taxon>
        <taxon>Flavobacteriaceae</taxon>
        <taxon>Tenacibaculum</taxon>
    </lineage>
</organism>
<comment type="caution">
    <text evidence="2">The sequence shown here is derived from an EMBL/GenBank/DDBJ whole genome shotgun (WGS) entry which is preliminary data.</text>
</comment>
<protein>
    <submittedName>
        <fullName evidence="2">Uncharacterized protein DUF4274</fullName>
    </submittedName>
</protein>
<sequence length="143" mass="16684">MLTEKEKQLLEFHQGNKKLNKWIDSISNSNNPFFLKESAELYNWDDGFKLPLTIANNKYCDKGVALTLFWLAEGIIFFSGEIKKNEYNIDWANFCELIGNRLINDIYDEGPVSFNPLINRVSIYKYEKSGIPKELYYPIEGNI</sequence>
<dbReference type="InterPro" id="IPR025369">
    <property type="entry name" value="DUF4274"/>
</dbReference>
<dbReference type="RefSeq" id="WP_132795676.1">
    <property type="nucleotide sequence ID" value="NZ_SLXM01000010.1"/>
</dbReference>
<dbReference type="Proteomes" id="UP000294564">
    <property type="component" value="Unassembled WGS sequence"/>
</dbReference>
<feature type="domain" description="DUF4274" evidence="1">
    <location>
        <begin position="34"/>
        <end position="103"/>
    </location>
</feature>
<keyword evidence="3" id="KW-1185">Reference proteome</keyword>
<reference evidence="2 3" key="1">
    <citation type="submission" date="2019-03" db="EMBL/GenBank/DDBJ databases">
        <title>Genomic Encyclopedia of Type Strains, Phase IV (KMG-IV): sequencing the most valuable type-strain genomes for metagenomic binning, comparative biology and taxonomic classification.</title>
        <authorList>
            <person name="Goeker M."/>
        </authorList>
    </citation>
    <scope>NUCLEOTIDE SEQUENCE [LARGE SCALE GENOMIC DNA]</scope>
    <source>
        <strain evidence="2 3">DSM 14836</strain>
    </source>
</reference>
<accession>A0A4R2NMT5</accession>
<dbReference type="Pfam" id="PF14096">
    <property type="entry name" value="DUF4274"/>
    <property type="match status" value="1"/>
</dbReference>
<evidence type="ECO:0000259" key="1">
    <source>
        <dbReference type="Pfam" id="PF14096"/>
    </source>
</evidence>
<evidence type="ECO:0000313" key="2">
    <source>
        <dbReference type="EMBL" id="TCP22891.1"/>
    </source>
</evidence>
<dbReference type="AlphaFoldDB" id="A0A4R2NMT5"/>
<proteinExistence type="predicted"/>
<gene>
    <name evidence="2" type="ORF">EV195_11018</name>
</gene>
<name>A0A4R2NMT5_9FLAO</name>
<dbReference type="EMBL" id="SLXM01000010">
    <property type="protein sequence ID" value="TCP22891.1"/>
    <property type="molecule type" value="Genomic_DNA"/>
</dbReference>